<evidence type="ECO:0000313" key="8">
    <source>
        <dbReference type="EMBL" id="PZF76825.1"/>
    </source>
</evidence>
<evidence type="ECO:0000313" key="9">
    <source>
        <dbReference type="Proteomes" id="UP000248795"/>
    </source>
</evidence>
<evidence type="ECO:0000256" key="5">
    <source>
        <dbReference type="ARBA" id="ARBA00038306"/>
    </source>
</evidence>
<protein>
    <recommendedName>
        <fullName evidence="7">Outer membrane protein beta-barrel domain-containing protein</fullName>
    </recommendedName>
</protein>
<evidence type="ECO:0000256" key="2">
    <source>
        <dbReference type="ARBA" id="ARBA00022729"/>
    </source>
</evidence>
<evidence type="ECO:0000259" key="7">
    <source>
        <dbReference type="Pfam" id="PF13505"/>
    </source>
</evidence>
<gene>
    <name evidence="8" type="ORF">DK847_10145</name>
</gene>
<evidence type="ECO:0000256" key="3">
    <source>
        <dbReference type="ARBA" id="ARBA00023136"/>
    </source>
</evidence>
<dbReference type="SUPFAM" id="SSF56925">
    <property type="entry name" value="OMPA-like"/>
    <property type="match status" value="1"/>
</dbReference>
<dbReference type="PANTHER" id="PTHR34001">
    <property type="entry name" value="BLL7405 PROTEIN"/>
    <property type="match status" value="1"/>
</dbReference>
<feature type="signal peptide" evidence="6">
    <location>
        <begin position="1"/>
        <end position="22"/>
    </location>
</feature>
<evidence type="ECO:0000256" key="1">
    <source>
        <dbReference type="ARBA" id="ARBA00004442"/>
    </source>
</evidence>
<dbReference type="Pfam" id="PF13505">
    <property type="entry name" value="OMP_b-brl"/>
    <property type="match status" value="1"/>
</dbReference>
<dbReference type="GO" id="GO:0009279">
    <property type="term" value="C:cell outer membrane"/>
    <property type="evidence" value="ECO:0007669"/>
    <property type="project" value="UniProtKB-SubCell"/>
</dbReference>
<evidence type="ECO:0000256" key="4">
    <source>
        <dbReference type="ARBA" id="ARBA00023237"/>
    </source>
</evidence>
<proteinExistence type="inferred from homology"/>
<feature type="domain" description="Outer membrane protein beta-barrel" evidence="7">
    <location>
        <begin position="10"/>
        <end position="219"/>
    </location>
</feature>
<keyword evidence="3" id="KW-0472">Membrane</keyword>
<dbReference type="PANTHER" id="PTHR34001:SF3">
    <property type="entry name" value="BLL7405 PROTEIN"/>
    <property type="match status" value="1"/>
</dbReference>
<comment type="caution">
    <text evidence="8">The sequence shown here is derived from an EMBL/GenBank/DDBJ whole genome shotgun (WGS) entry which is preliminary data.</text>
</comment>
<dbReference type="Gene3D" id="2.40.160.20">
    <property type="match status" value="1"/>
</dbReference>
<dbReference type="RefSeq" id="WP_111198321.1">
    <property type="nucleotide sequence ID" value="NZ_QKVK01000004.1"/>
</dbReference>
<dbReference type="InterPro" id="IPR011250">
    <property type="entry name" value="OMP/PagP_B-barrel"/>
</dbReference>
<accession>A0A2W2AMV6</accession>
<dbReference type="EMBL" id="QKVK01000004">
    <property type="protein sequence ID" value="PZF76825.1"/>
    <property type="molecule type" value="Genomic_DNA"/>
</dbReference>
<keyword evidence="4" id="KW-0998">Cell outer membrane</keyword>
<dbReference type="InterPro" id="IPR027385">
    <property type="entry name" value="Beta-barrel_OMP"/>
</dbReference>
<name>A0A2W2AMV6_9HYPH</name>
<sequence>MLSRITLAAHAALIALAAPAAASDILAPGFDWTGLYAGVNAGIAANQSSFDSSIRDPGNTYDTLKNTLDGSQSGLMGGGMLGYALQTGRFVVGAEADLNYLGVSDTRSTLEDYDLYNATRKTTIDASWLATLRGRAGLAAGGFLLYGTAGLAAGNMEATATIKAIDLATGDVAKWKGSTEATNWGWTAGAGLEYGISNVSFGLEYLWVDLGTADWSGDLSGTLDDAFGNTRVKGEADYQFSITRATAKLHF</sequence>
<dbReference type="InterPro" id="IPR051692">
    <property type="entry name" value="OMP-like"/>
</dbReference>
<keyword evidence="2 6" id="KW-0732">Signal</keyword>
<reference evidence="9" key="1">
    <citation type="submission" date="2018-06" db="EMBL/GenBank/DDBJ databases">
        <title>Aestuariibacter litoralis strain KCTC 52945T.</title>
        <authorList>
            <person name="Li X."/>
            <person name="Salam N."/>
            <person name="Li J.-L."/>
            <person name="Chen Y.-M."/>
            <person name="Yang Z.-W."/>
            <person name="Zhang L.-Y."/>
            <person name="Han M.-X."/>
            <person name="Xiao M."/>
            <person name="Li W.-J."/>
        </authorList>
    </citation>
    <scope>NUCLEOTIDE SEQUENCE [LARGE SCALE GENOMIC DNA]</scope>
    <source>
        <strain evidence="9">KCTC 52945</strain>
    </source>
</reference>
<comment type="subcellular location">
    <subcellularLocation>
        <location evidence="1">Cell outer membrane</location>
    </subcellularLocation>
</comment>
<keyword evidence="9" id="KW-1185">Reference proteome</keyword>
<comment type="similarity">
    <text evidence="5">Belongs to the Omp25/RopB family.</text>
</comment>
<evidence type="ECO:0000256" key="6">
    <source>
        <dbReference type="SAM" id="SignalP"/>
    </source>
</evidence>
<dbReference type="AlphaFoldDB" id="A0A2W2AMV6"/>
<feature type="chain" id="PRO_5015973282" description="Outer membrane protein beta-barrel domain-containing protein" evidence="6">
    <location>
        <begin position="23"/>
        <end position="251"/>
    </location>
</feature>
<organism evidence="8 9">
    <name type="scientific">Aestuariivirga litoralis</name>
    <dbReference type="NCBI Taxonomy" id="2650924"/>
    <lineage>
        <taxon>Bacteria</taxon>
        <taxon>Pseudomonadati</taxon>
        <taxon>Pseudomonadota</taxon>
        <taxon>Alphaproteobacteria</taxon>
        <taxon>Hyphomicrobiales</taxon>
        <taxon>Aestuariivirgaceae</taxon>
        <taxon>Aestuariivirga</taxon>
    </lineage>
</organism>
<dbReference type="Proteomes" id="UP000248795">
    <property type="component" value="Unassembled WGS sequence"/>
</dbReference>